<reference evidence="3 4" key="1">
    <citation type="submission" date="2015-03" db="EMBL/GenBank/DDBJ databases">
        <title>Genome sequence of Pseudoalteromonas aurantia.</title>
        <authorList>
            <person name="Xie B.-B."/>
            <person name="Rong J.-C."/>
            <person name="Qin Q.-L."/>
            <person name="Zhang Y.-Z."/>
        </authorList>
    </citation>
    <scope>NUCLEOTIDE SEQUENCE [LARGE SCALE GENOMIC DNA]</scope>
    <source>
        <strain evidence="3 4">208</strain>
    </source>
</reference>
<dbReference type="InterPro" id="IPR036641">
    <property type="entry name" value="HPT_dom_sf"/>
</dbReference>
<accession>A0ABR9EBN4</accession>
<dbReference type="InterPro" id="IPR008207">
    <property type="entry name" value="Sig_transdc_His_kin_Hpt_dom"/>
</dbReference>
<dbReference type="Pfam" id="PF01627">
    <property type="entry name" value="Hpt"/>
    <property type="match status" value="1"/>
</dbReference>
<evidence type="ECO:0000313" key="3">
    <source>
        <dbReference type="EMBL" id="MBE0368242.1"/>
    </source>
</evidence>
<dbReference type="SUPFAM" id="SSF47226">
    <property type="entry name" value="Histidine-containing phosphotransfer domain, HPT domain"/>
    <property type="match status" value="1"/>
</dbReference>
<evidence type="ECO:0000256" key="1">
    <source>
        <dbReference type="ARBA" id="ARBA00023012"/>
    </source>
</evidence>
<organism evidence="3 4">
    <name type="scientific">Pseudoalteromonas aurantia 208</name>
    <dbReference type="NCBI Taxonomy" id="1314867"/>
    <lineage>
        <taxon>Bacteria</taxon>
        <taxon>Pseudomonadati</taxon>
        <taxon>Pseudomonadota</taxon>
        <taxon>Gammaproteobacteria</taxon>
        <taxon>Alteromonadales</taxon>
        <taxon>Pseudoalteromonadaceae</taxon>
        <taxon>Pseudoalteromonas</taxon>
    </lineage>
</organism>
<proteinExistence type="predicted"/>
<dbReference type="RefSeq" id="WP_192507548.1">
    <property type="nucleotide sequence ID" value="NZ_AQGV01000012.1"/>
</dbReference>
<feature type="domain" description="HPt" evidence="2">
    <location>
        <begin position="21"/>
        <end position="92"/>
    </location>
</feature>
<gene>
    <name evidence="3" type="ORF">PAUR_a1803</name>
</gene>
<evidence type="ECO:0000313" key="4">
    <source>
        <dbReference type="Proteomes" id="UP000615755"/>
    </source>
</evidence>
<dbReference type="Gene3D" id="1.20.120.160">
    <property type="entry name" value="HPT domain"/>
    <property type="match status" value="1"/>
</dbReference>
<comment type="caution">
    <text evidence="3">The sequence shown here is derived from an EMBL/GenBank/DDBJ whole genome shotgun (WGS) entry which is preliminary data.</text>
</comment>
<keyword evidence="1" id="KW-0902">Two-component regulatory system</keyword>
<protein>
    <recommendedName>
        <fullName evidence="2">HPt domain-containing protein</fullName>
    </recommendedName>
</protein>
<dbReference type="Proteomes" id="UP000615755">
    <property type="component" value="Unassembled WGS sequence"/>
</dbReference>
<dbReference type="EMBL" id="AQGV01000012">
    <property type="protein sequence ID" value="MBE0368242.1"/>
    <property type="molecule type" value="Genomic_DNA"/>
</dbReference>
<keyword evidence="4" id="KW-1185">Reference proteome</keyword>
<sequence>MIDLTTYSQLQVDVGEELAAQLLGVYLSESQVLIKRLTTSNDCDLLQITAHSLKSSSRSYGALQLAELCEKIEHQIKTVGVCDEVTALIAAAHQQSTVTFTDAYKLINGTC</sequence>
<evidence type="ECO:0000259" key="2">
    <source>
        <dbReference type="Pfam" id="PF01627"/>
    </source>
</evidence>
<name>A0ABR9EBN4_9GAMM</name>